<evidence type="ECO:0000313" key="1">
    <source>
        <dbReference type="EMBL" id="STR02566.1"/>
    </source>
</evidence>
<protein>
    <recommendedName>
        <fullName evidence="3">SH3 domain-containing protein</fullName>
    </recommendedName>
</protein>
<reference evidence="1 2" key="1">
    <citation type="submission" date="2018-06" db="EMBL/GenBank/DDBJ databases">
        <authorList>
            <consortium name="Pathogen Informatics"/>
            <person name="Doyle S."/>
        </authorList>
    </citation>
    <scope>NUCLEOTIDE SEQUENCE [LARGE SCALE GENOMIC DNA]</scope>
    <source>
        <strain evidence="1 2">NCTC13336</strain>
    </source>
</reference>
<organism evidence="1 2">
    <name type="scientific">Kingella potus</name>
    <dbReference type="NCBI Taxonomy" id="265175"/>
    <lineage>
        <taxon>Bacteria</taxon>
        <taxon>Pseudomonadati</taxon>
        <taxon>Pseudomonadota</taxon>
        <taxon>Betaproteobacteria</taxon>
        <taxon>Neisseriales</taxon>
        <taxon>Neisseriaceae</taxon>
        <taxon>Kingella</taxon>
    </lineage>
</organism>
<accession>A0A377R248</accession>
<dbReference type="Proteomes" id="UP000254293">
    <property type="component" value="Unassembled WGS sequence"/>
</dbReference>
<dbReference type="OrthoDB" id="1030757at2"/>
<sequence length="109" mass="11631">MPTIRAGGVFPTFAKGSAVENLAPCPQYPNWFACRIAGRDTYVPACFVADGRLLCDYNPTELRVSKGDKVMLAAVCYQWALVGKDGETGWLPFEILSGGLDGFHAGGSA</sequence>
<evidence type="ECO:0000313" key="2">
    <source>
        <dbReference type="Proteomes" id="UP000254293"/>
    </source>
</evidence>
<keyword evidence="2" id="KW-1185">Reference proteome</keyword>
<proteinExistence type="predicted"/>
<evidence type="ECO:0008006" key="3">
    <source>
        <dbReference type="Google" id="ProtNLM"/>
    </source>
</evidence>
<dbReference type="EMBL" id="UGJJ01000002">
    <property type="protein sequence ID" value="STR02566.1"/>
    <property type="molecule type" value="Genomic_DNA"/>
</dbReference>
<gene>
    <name evidence="1" type="ORF">NCTC13336_01443</name>
</gene>
<dbReference type="SUPFAM" id="SSF50044">
    <property type="entry name" value="SH3-domain"/>
    <property type="match status" value="1"/>
</dbReference>
<name>A0A377R248_9NEIS</name>
<dbReference type="InterPro" id="IPR036028">
    <property type="entry name" value="SH3-like_dom_sf"/>
</dbReference>
<dbReference type="AlphaFoldDB" id="A0A377R248"/>